<protein>
    <submittedName>
        <fullName evidence="6">Radical SAM domain protein</fullName>
    </submittedName>
</protein>
<keyword evidence="1" id="KW-0949">S-adenosyl-L-methionine</keyword>
<dbReference type="SFLD" id="SFLDG01108">
    <property type="entry name" value="Uncharacterised_Radical_SAM_Su"/>
    <property type="match status" value="1"/>
</dbReference>
<dbReference type="KEGG" id="iag:Igag_0531"/>
<proteinExistence type="predicted"/>
<dbReference type="InterPro" id="IPR007197">
    <property type="entry name" value="rSAM"/>
</dbReference>
<dbReference type="PANTHER" id="PTHR43288">
    <property type="entry name" value="BIOTIN SYNTHASE-RELATED PROTEIN, RADICAL SAM SUPERFAMILY"/>
    <property type="match status" value="1"/>
</dbReference>
<evidence type="ECO:0000256" key="1">
    <source>
        <dbReference type="ARBA" id="ARBA00022691"/>
    </source>
</evidence>
<dbReference type="SFLD" id="SFLDS00029">
    <property type="entry name" value="Radical_SAM"/>
    <property type="match status" value="1"/>
</dbReference>
<keyword evidence="3" id="KW-0408">Iron</keyword>
<dbReference type="PANTHER" id="PTHR43288:SF1">
    <property type="entry name" value="GLYCYL-RADICAL ENZYME ACTIVATING ENZYME MJ0021-RELATED"/>
    <property type="match status" value="1"/>
</dbReference>
<dbReference type="Proteomes" id="UP000001304">
    <property type="component" value="Chromosome"/>
</dbReference>
<dbReference type="Pfam" id="PF04055">
    <property type="entry name" value="Radical_SAM"/>
    <property type="match status" value="1"/>
</dbReference>
<keyword evidence="4" id="KW-0411">Iron-sulfur</keyword>
<evidence type="ECO:0000313" key="6">
    <source>
        <dbReference type="EMBL" id="ADM27367.1"/>
    </source>
</evidence>
<evidence type="ECO:0000313" key="7">
    <source>
        <dbReference type="Proteomes" id="UP000001304"/>
    </source>
</evidence>
<evidence type="ECO:0000259" key="5">
    <source>
        <dbReference type="Pfam" id="PF04055"/>
    </source>
</evidence>
<dbReference type="HOGENOM" id="CLU_053467_0_0_2"/>
<dbReference type="Gene3D" id="3.20.20.70">
    <property type="entry name" value="Aldolase class I"/>
    <property type="match status" value="1"/>
</dbReference>
<dbReference type="STRING" id="583356.Igag_0531"/>
<dbReference type="InterPro" id="IPR040087">
    <property type="entry name" value="MJ0021-like"/>
</dbReference>
<dbReference type="SUPFAM" id="SSF102114">
    <property type="entry name" value="Radical SAM enzymes"/>
    <property type="match status" value="1"/>
</dbReference>
<dbReference type="BioCyc" id="IAGG583356:GHAH-533-MONOMER"/>
<dbReference type="GO" id="GO:0003824">
    <property type="term" value="F:catalytic activity"/>
    <property type="evidence" value="ECO:0007669"/>
    <property type="project" value="InterPro"/>
</dbReference>
<dbReference type="GO" id="GO:0051536">
    <property type="term" value="F:iron-sulfur cluster binding"/>
    <property type="evidence" value="ECO:0007669"/>
    <property type="project" value="UniProtKB-KW"/>
</dbReference>
<accession>E0SS17</accession>
<evidence type="ECO:0000256" key="3">
    <source>
        <dbReference type="ARBA" id="ARBA00023004"/>
    </source>
</evidence>
<reference evidence="6 7" key="1">
    <citation type="journal article" date="2010" name="Stand. Genomic Sci.">
        <title>Complete genome sequence of Ignisphaera aggregans type strain (AQ1.S1).</title>
        <authorList>
            <person name="Goker M."/>
            <person name="Held B."/>
            <person name="Lapidus A."/>
            <person name="Nolan M."/>
            <person name="Spring S."/>
            <person name="Yasawong M."/>
            <person name="Lucas S."/>
            <person name="Glavina Del Rio T."/>
            <person name="Tice H."/>
            <person name="Cheng J.F."/>
            <person name="Goodwin L."/>
            <person name="Tapia R."/>
            <person name="Pitluck S."/>
            <person name="Liolios K."/>
            <person name="Ivanova N."/>
            <person name="Mavromatis K."/>
            <person name="Mikhailova N."/>
            <person name="Pati A."/>
            <person name="Chen A."/>
            <person name="Palaniappan K."/>
            <person name="Brambilla E."/>
            <person name="Land M."/>
            <person name="Hauser L."/>
            <person name="Chang Y.J."/>
            <person name="Jeffries C.D."/>
            <person name="Brettin T."/>
            <person name="Detter J.C."/>
            <person name="Han C."/>
            <person name="Rohde M."/>
            <person name="Sikorski J."/>
            <person name="Woyke T."/>
            <person name="Bristow J."/>
            <person name="Eisen J.A."/>
            <person name="Markowitz V."/>
            <person name="Hugenholtz P."/>
            <person name="Kyrpides N.C."/>
            <person name="Klenk H.P."/>
        </authorList>
    </citation>
    <scope>NUCLEOTIDE SEQUENCE [LARGE SCALE GENOMIC DNA]</scope>
    <source>
        <strain evidence="7">DSM 17230 / JCM 13409 / AQ1.S1</strain>
    </source>
</reference>
<keyword evidence="7" id="KW-1185">Reference proteome</keyword>
<dbReference type="InterPro" id="IPR058240">
    <property type="entry name" value="rSAM_sf"/>
</dbReference>
<keyword evidence="2" id="KW-0479">Metal-binding</keyword>
<dbReference type="AlphaFoldDB" id="E0SS17"/>
<evidence type="ECO:0000256" key="2">
    <source>
        <dbReference type="ARBA" id="ARBA00022723"/>
    </source>
</evidence>
<gene>
    <name evidence="6" type="ordered locus">Igag_0531</name>
</gene>
<dbReference type="InterPro" id="IPR013785">
    <property type="entry name" value="Aldolase_TIM"/>
</dbReference>
<feature type="domain" description="Radical SAM core" evidence="5">
    <location>
        <begin position="36"/>
        <end position="144"/>
    </location>
</feature>
<evidence type="ECO:0000256" key="4">
    <source>
        <dbReference type="ARBA" id="ARBA00023014"/>
    </source>
</evidence>
<dbReference type="CDD" id="cd01335">
    <property type="entry name" value="Radical_SAM"/>
    <property type="match status" value="1"/>
</dbReference>
<dbReference type="GO" id="GO:0046872">
    <property type="term" value="F:metal ion binding"/>
    <property type="evidence" value="ECO:0007669"/>
    <property type="project" value="UniProtKB-KW"/>
</dbReference>
<dbReference type="EMBL" id="CP002098">
    <property type="protein sequence ID" value="ADM27367.1"/>
    <property type="molecule type" value="Genomic_DNA"/>
</dbReference>
<sequence length="306" mass="35003">MGYAHRLVSSETLGIWYGDLAKGCKLCMTGSKAVIFITGICGINCFYCPISYDRRKAGAFYIDEERIYRVEDILDELYVIRAEGASITGGEPFQRYDLTVRVIEMIKNVMGRDFHIHLYTSGFGATKSSIKYLDRIGLDEIRFHIVNDSIWRLVGYTVRETSMDVGIEIPVIPNDFDRLWRIVLKANEIGVKFVNLNELEITETNAEQISLRGYRANEDGKTVKGSRETAEEIIRRAYREGIDIAIHFCPTSFKDSIQHRNRLIRKAYTCIGWGEKVTEDGLLKRGEEEYIPLLDKCSIKIAVSRN</sequence>
<organism evidence="6 7">
    <name type="scientific">Ignisphaera aggregans (strain DSM 17230 / JCM 13409 / AQ1.S1)</name>
    <dbReference type="NCBI Taxonomy" id="583356"/>
    <lineage>
        <taxon>Archaea</taxon>
        <taxon>Thermoproteota</taxon>
        <taxon>Thermoprotei</taxon>
        <taxon>Desulfurococcales</taxon>
        <taxon>Desulfurococcaceae</taxon>
        <taxon>Ignisphaera</taxon>
    </lineage>
</organism>
<name>E0SS17_IGNAA</name>